<feature type="region of interest" description="Disordered" evidence="2">
    <location>
        <begin position="323"/>
        <end position="345"/>
    </location>
</feature>
<organism evidence="3 4">
    <name type="scientific">Arabidopsis thaliana</name>
    <name type="common">Mouse-ear cress</name>
    <dbReference type="NCBI Taxonomy" id="3702"/>
    <lineage>
        <taxon>Eukaryota</taxon>
        <taxon>Viridiplantae</taxon>
        <taxon>Streptophyta</taxon>
        <taxon>Embryophyta</taxon>
        <taxon>Tracheophyta</taxon>
        <taxon>Spermatophyta</taxon>
        <taxon>Magnoliopsida</taxon>
        <taxon>eudicotyledons</taxon>
        <taxon>Gunneridae</taxon>
        <taxon>Pentapetalae</taxon>
        <taxon>rosids</taxon>
        <taxon>malvids</taxon>
        <taxon>Brassicales</taxon>
        <taxon>Brassicaceae</taxon>
        <taxon>Camelineae</taxon>
        <taxon>Arabidopsis</taxon>
    </lineage>
</organism>
<gene>
    <name evidence="3" type="ORF">AT9943_LOCUS8653</name>
</gene>
<feature type="coiled-coil region" evidence="1">
    <location>
        <begin position="578"/>
        <end position="612"/>
    </location>
</feature>
<name>A0A7G2EFW8_ARATH</name>
<feature type="region of interest" description="Disordered" evidence="2">
    <location>
        <begin position="472"/>
        <end position="513"/>
    </location>
</feature>
<evidence type="ECO:0000256" key="2">
    <source>
        <dbReference type="SAM" id="MobiDB-lite"/>
    </source>
</evidence>
<feature type="compositionally biased region" description="Low complexity" evidence="2">
    <location>
        <begin position="81"/>
        <end position="94"/>
    </location>
</feature>
<dbReference type="AlphaFoldDB" id="A0A7G2EFW8"/>
<accession>A0A7G2EFW8</accession>
<feature type="compositionally biased region" description="Polar residues" evidence="2">
    <location>
        <begin position="490"/>
        <end position="505"/>
    </location>
</feature>
<evidence type="ECO:0000313" key="4">
    <source>
        <dbReference type="Proteomes" id="UP000516314"/>
    </source>
</evidence>
<protein>
    <submittedName>
        <fullName evidence="3">(thale cress) hypothetical protein</fullName>
    </submittedName>
</protein>
<dbReference type="EMBL" id="LR881467">
    <property type="protein sequence ID" value="CAD5320535.1"/>
    <property type="molecule type" value="Genomic_DNA"/>
</dbReference>
<dbReference type="InterPro" id="IPR007033">
    <property type="entry name" value="GORAB"/>
</dbReference>
<dbReference type="PANTHER" id="PTHR21470">
    <property type="entry name" value="RAB6-INTERACTING PROTEIN GORAB"/>
    <property type="match status" value="1"/>
</dbReference>
<proteinExistence type="predicted"/>
<evidence type="ECO:0000313" key="3">
    <source>
        <dbReference type="EMBL" id="CAD5320535.1"/>
    </source>
</evidence>
<dbReference type="PANTHER" id="PTHR21470:SF3">
    <property type="entry name" value="RAB6-INTERACTING GOLGIN"/>
    <property type="match status" value="1"/>
</dbReference>
<keyword evidence="1" id="KW-0175">Coiled coil</keyword>
<dbReference type="Pfam" id="PF04949">
    <property type="entry name" value="Transcrip_act"/>
    <property type="match status" value="1"/>
</dbReference>
<dbReference type="Proteomes" id="UP000516314">
    <property type="component" value="Chromosome 2"/>
</dbReference>
<sequence>MESFAGSCEIVEEKDAVRLAKHSSRYCMSPLGSSKDMEQRPALKSGYQGSMEYDIDQLFQSITIKPSPRRVMGSSFHHLETSASAGTSRSTSPSNKGAMKKPFPMGTPRSPRVGPSDSISLKQALRDLCISKASEMASQKRLSKSAAASPRVSEADRIKTLYRQVLNESAGKPGLPVDKGKSLVEISLTPVVDIPSSSQSVPQRYDVLETEPSNFISEPSQAEILLHVLGNGSGIKTVGYGMLETVSLCKSNKSGSCLSSGSGDYEIEIDENHTSPPHMVIEDQLVEIDKHVTSLPSCSGSKVDTEELDKSIVSSARVKSEPTALSSGLKGKLDNFPGSGTEKSKLVSKVTRNIPRPKPRPKKKILLKKKLKIVVNSATKMVEEVDTSLEPSASQLLCQKCHCAVKSTSTENHPPSNTSHTTDKNVSIEADQESLASPRLIRIVKCNKEASKGSSDSCEVSDSGEAVIVMKQEVSPSNYSGKEKPKRTNKNMNSTNSGATTSTKSKIPMEENQEEEIWRNFQAREEEIERKKMAVKDKIQQRLGFAEEATRSLTQTLEGLEIMGDPMRKEVGMVRKKIEMANREIKSLSQSCQKKEREYKEIHEAFDEKNKEKAHLVSILMELLAESERVRVKKLEEINKTIGSLR</sequence>
<reference evidence="3 4" key="1">
    <citation type="submission" date="2020-09" db="EMBL/GenBank/DDBJ databases">
        <authorList>
            <person name="Ashkenazy H."/>
        </authorList>
    </citation>
    <scope>NUCLEOTIDE SEQUENCE [LARGE SCALE GENOMIC DNA]</scope>
    <source>
        <strain evidence="4">cv. Cdm-0</strain>
    </source>
</reference>
<feature type="region of interest" description="Disordered" evidence="2">
    <location>
        <begin position="79"/>
        <end position="116"/>
    </location>
</feature>
<evidence type="ECO:0000256" key="1">
    <source>
        <dbReference type="SAM" id="Coils"/>
    </source>
</evidence>